<protein>
    <recommendedName>
        <fullName evidence="2">DUF2750 domain-containing protein</fullName>
    </recommendedName>
</protein>
<accession>A0A6S6TPT2</accession>
<proteinExistence type="predicted"/>
<dbReference type="InterPro" id="IPR021284">
    <property type="entry name" value="DUF2750"/>
</dbReference>
<evidence type="ECO:0000313" key="1">
    <source>
        <dbReference type="EMBL" id="CAA6824811.1"/>
    </source>
</evidence>
<dbReference type="EMBL" id="CACVAT010000397">
    <property type="protein sequence ID" value="CAA6824811.1"/>
    <property type="molecule type" value="Genomic_DNA"/>
</dbReference>
<dbReference type="Pfam" id="PF11042">
    <property type="entry name" value="DUF2750"/>
    <property type="match status" value="1"/>
</dbReference>
<name>A0A6S6TPT2_9GAMM</name>
<organism evidence="1">
    <name type="scientific">uncultured Thiotrichaceae bacterium</name>
    <dbReference type="NCBI Taxonomy" id="298394"/>
    <lineage>
        <taxon>Bacteria</taxon>
        <taxon>Pseudomonadati</taxon>
        <taxon>Pseudomonadota</taxon>
        <taxon>Gammaproteobacteria</taxon>
        <taxon>Thiotrichales</taxon>
        <taxon>Thiotrichaceae</taxon>
        <taxon>environmental samples</taxon>
    </lineage>
</organism>
<evidence type="ECO:0008006" key="2">
    <source>
        <dbReference type="Google" id="ProtNLM"/>
    </source>
</evidence>
<sequence length="122" mass="13684">MNQQLTPFEMTYDQFIAEIQQTEQVWGLFNASDESWAVCSSEAYEETDVLPFWSGESAAAALCTNEWSVYSPTVIPLEEFINDWLPGMHEDDAMVGPNWDVELEGLEVEPADVAAELEAGEE</sequence>
<reference evidence="1" key="1">
    <citation type="submission" date="2020-01" db="EMBL/GenBank/DDBJ databases">
        <authorList>
            <person name="Meier V. D."/>
            <person name="Meier V D."/>
        </authorList>
    </citation>
    <scope>NUCLEOTIDE SEQUENCE</scope>
    <source>
        <strain evidence="1">HLG_WM_MAG_09</strain>
    </source>
</reference>
<gene>
    <name evidence="1" type="ORF">HELGO_WM43906</name>
</gene>
<dbReference type="AlphaFoldDB" id="A0A6S6TPT2"/>